<dbReference type="RefSeq" id="WP_218391067.1">
    <property type="nucleotide sequence ID" value="NZ_JAHUZE010000001.1"/>
</dbReference>
<dbReference type="EMBL" id="JAHUZE010000001">
    <property type="protein sequence ID" value="MBV7378225.1"/>
    <property type="molecule type" value="Genomic_DNA"/>
</dbReference>
<dbReference type="PROSITE" id="PS51353">
    <property type="entry name" value="ARSC"/>
    <property type="match status" value="1"/>
</dbReference>
<organism evidence="2 3">
    <name type="scientific">Maritimibacter dapengensis</name>
    <dbReference type="NCBI Taxonomy" id="2836868"/>
    <lineage>
        <taxon>Bacteria</taxon>
        <taxon>Pseudomonadati</taxon>
        <taxon>Pseudomonadota</taxon>
        <taxon>Alphaproteobacteria</taxon>
        <taxon>Rhodobacterales</taxon>
        <taxon>Roseobacteraceae</taxon>
        <taxon>Maritimibacter</taxon>
    </lineage>
</organism>
<evidence type="ECO:0000313" key="2">
    <source>
        <dbReference type="EMBL" id="MBV7378225.1"/>
    </source>
</evidence>
<dbReference type="PANTHER" id="PTHR30041:SF8">
    <property type="entry name" value="PROTEIN YFFB"/>
    <property type="match status" value="1"/>
</dbReference>
<evidence type="ECO:0000313" key="3">
    <source>
        <dbReference type="Proteomes" id="UP000756530"/>
    </source>
</evidence>
<evidence type="ECO:0000256" key="1">
    <source>
        <dbReference type="PROSITE-ProRule" id="PRU01282"/>
    </source>
</evidence>
<dbReference type="PANTHER" id="PTHR30041">
    <property type="entry name" value="ARSENATE REDUCTASE"/>
    <property type="match status" value="1"/>
</dbReference>
<reference evidence="2 3" key="1">
    <citation type="submission" date="2021-05" db="EMBL/GenBank/DDBJ databases">
        <title>Culturable bacteria isolated from Daya Bay.</title>
        <authorList>
            <person name="Zheng W."/>
            <person name="Yu S."/>
            <person name="Huang Y."/>
        </authorList>
    </citation>
    <scope>NUCLEOTIDE SEQUENCE [LARGE SCALE GENOMIC DNA]</scope>
    <source>
        <strain evidence="2 3">DP4N28-5</strain>
    </source>
</reference>
<dbReference type="Proteomes" id="UP000756530">
    <property type="component" value="Unassembled WGS sequence"/>
</dbReference>
<accession>A0ABS6SZR8</accession>
<keyword evidence="3" id="KW-1185">Reference proteome</keyword>
<dbReference type="Pfam" id="PF03960">
    <property type="entry name" value="ArsC"/>
    <property type="match status" value="1"/>
</dbReference>
<name>A0ABS6SZR8_9RHOB</name>
<comment type="caution">
    <text evidence="2">The sequence shown here is derived from an EMBL/GenBank/DDBJ whole genome shotgun (WGS) entry which is preliminary data.</text>
</comment>
<comment type="similarity">
    <text evidence="1">Belongs to the ArsC family.</text>
</comment>
<gene>
    <name evidence="2" type="ORF">KJP28_04765</name>
</gene>
<dbReference type="InterPro" id="IPR006660">
    <property type="entry name" value="Arsenate_reductase-like"/>
</dbReference>
<protein>
    <submittedName>
        <fullName evidence="2">Arsenate reductase</fullName>
    </submittedName>
</protein>
<proteinExistence type="inferred from homology"/>
<sequence>MRVYGIKSCDTVRKAMKELVAVGWEPILVDMRETPLEPAVLERFYSRFGEAVVNKRSTTWRGLDDLERAEDPLRLLSAYPTLIKRPVIEDGDVCTLGWDASARETWL</sequence>